<reference evidence="2" key="1">
    <citation type="submission" date="2022-10" db="EMBL/GenBank/DDBJ databases">
        <title>Gaoshiqiia sediminis gen. nov., sp. nov., isolated from coastal sediment.</title>
        <authorList>
            <person name="Yu W.X."/>
            <person name="Mu D.S."/>
            <person name="Du J.Z."/>
            <person name="Liang Y.Q."/>
        </authorList>
    </citation>
    <scope>NUCLEOTIDE SEQUENCE</scope>
    <source>
        <strain evidence="2">A06</strain>
    </source>
</reference>
<dbReference type="Proteomes" id="UP001163821">
    <property type="component" value="Unassembled WGS sequence"/>
</dbReference>
<dbReference type="EMBL" id="JAPAAF010000036">
    <property type="protein sequence ID" value="MCW0484408.1"/>
    <property type="molecule type" value="Genomic_DNA"/>
</dbReference>
<evidence type="ECO:0000313" key="2">
    <source>
        <dbReference type="EMBL" id="MCW0484408.1"/>
    </source>
</evidence>
<dbReference type="RefSeq" id="WP_282593001.1">
    <property type="nucleotide sequence ID" value="NZ_JAPAAF010000036.1"/>
</dbReference>
<comment type="caution">
    <text evidence="2">The sequence shown here is derived from an EMBL/GenBank/DDBJ whole genome shotgun (WGS) entry which is preliminary data.</text>
</comment>
<accession>A0AA41YB36</accession>
<sequence>MRTKTLLLWMTIGSMGMTACVSKKKFVEMESSKLRAEQRVRELTGENEAKATRIGQMIADFEKMKQELLESNAQKDQLITNLNGQINALNSNVKEKDATIEEKLYAFEYEKRRLEEELATGKSAQVALRAENESLSGELNQTKNQLSDLQFDLKRKKDEAERLEQQRLLKDKEYEAQEVQLSRLKAEIQQLKNQLQEKDETIERLNNNVNLLKRELGK</sequence>
<dbReference type="PROSITE" id="PS51257">
    <property type="entry name" value="PROKAR_LIPOPROTEIN"/>
    <property type="match status" value="1"/>
</dbReference>
<protein>
    <submittedName>
        <fullName evidence="2">Uncharacterized protein</fullName>
    </submittedName>
</protein>
<proteinExistence type="predicted"/>
<gene>
    <name evidence="2" type="ORF">N2K84_16840</name>
</gene>
<evidence type="ECO:0000256" key="1">
    <source>
        <dbReference type="SAM" id="Coils"/>
    </source>
</evidence>
<name>A0AA41YB36_9BACT</name>
<organism evidence="2 3">
    <name type="scientific">Gaoshiqia sediminis</name>
    <dbReference type="NCBI Taxonomy" id="2986998"/>
    <lineage>
        <taxon>Bacteria</taxon>
        <taxon>Pseudomonadati</taxon>
        <taxon>Bacteroidota</taxon>
        <taxon>Bacteroidia</taxon>
        <taxon>Marinilabiliales</taxon>
        <taxon>Prolixibacteraceae</taxon>
        <taxon>Gaoshiqia</taxon>
    </lineage>
</organism>
<keyword evidence="1" id="KW-0175">Coiled coil</keyword>
<feature type="coiled-coil region" evidence="1">
    <location>
        <begin position="61"/>
        <end position="99"/>
    </location>
</feature>
<keyword evidence="3" id="KW-1185">Reference proteome</keyword>
<dbReference type="Gene3D" id="1.10.287.1490">
    <property type="match status" value="1"/>
</dbReference>
<dbReference type="AlphaFoldDB" id="A0AA41YB36"/>
<evidence type="ECO:0000313" key="3">
    <source>
        <dbReference type="Proteomes" id="UP001163821"/>
    </source>
</evidence>
<feature type="coiled-coil region" evidence="1">
    <location>
        <begin position="125"/>
        <end position="215"/>
    </location>
</feature>